<keyword evidence="2" id="KW-1185">Reference proteome</keyword>
<dbReference type="EMBL" id="MU273474">
    <property type="protein sequence ID" value="KAI0036244.1"/>
    <property type="molecule type" value="Genomic_DNA"/>
</dbReference>
<dbReference type="Proteomes" id="UP000814128">
    <property type="component" value="Unassembled WGS sequence"/>
</dbReference>
<gene>
    <name evidence="1" type="ORF">K488DRAFT_82353</name>
</gene>
<accession>A0ACB8QWN8</accession>
<name>A0ACB8QWN8_9AGAM</name>
<sequence length="226" mass="25022">MPQSRVVYEITSFQVSRAYLENPYIFKSATAYIAENAPHGNYTGLQVEEPVNKLTSFTGWDSIEQHVAFRTSTAHTELVSRAQAAKAGDATTFHTSFENDEQPALNSKITELVWVAPKQGVDLTDLARAVALAVRNFNGDAEYPVGEEKCSGAAWGYVVEKKVICYVAGWPSMEARNAICRRMTRQTHGAVKEAKIWLANGDREAENWDDIAVQTIVHLKLEPSSA</sequence>
<organism evidence="1 2">
    <name type="scientific">Vararia minispora EC-137</name>
    <dbReference type="NCBI Taxonomy" id="1314806"/>
    <lineage>
        <taxon>Eukaryota</taxon>
        <taxon>Fungi</taxon>
        <taxon>Dikarya</taxon>
        <taxon>Basidiomycota</taxon>
        <taxon>Agaricomycotina</taxon>
        <taxon>Agaricomycetes</taxon>
        <taxon>Russulales</taxon>
        <taxon>Lachnocladiaceae</taxon>
        <taxon>Vararia</taxon>
    </lineage>
</organism>
<reference evidence="1" key="2">
    <citation type="journal article" date="2022" name="New Phytol.">
        <title>Evolutionary transition to the ectomycorrhizal habit in the genomes of a hyperdiverse lineage of mushroom-forming fungi.</title>
        <authorList>
            <person name="Looney B."/>
            <person name="Miyauchi S."/>
            <person name="Morin E."/>
            <person name="Drula E."/>
            <person name="Courty P.E."/>
            <person name="Kohler A."/>
            <person name="Kuo A."/>
            <person name="LaButti K."/>
            <person name="Pangilinan J."/>
            <person name="Lipzen A."/>
            <person name="Riley R."/>
            <person name="Andreopoulos W."/>
            <person name="He G."/>
            <person name="Johnson J."/>
            <person name="Nolan M."/>
            <person name="Tritt A."/>
            <person name="Barry K.W."/>
            <person name="Grigoriev I.V."/>
            <person name="Nagy L.G."/>
            <person name="Hibbett D."/>
            <person name="Henrissat B."/>
            <person name="Matheny P.B."/>
            <person name="Labbe J."/>
            <person name="Martin F.M."/>
        </authorList>
    </citation>
    <scope>NUCLEOTIDE SEQUENCE</scope>
    <source>
        <strain evidence="1">EC-137</strain>
    </source>
</reference>
<reference evidence="1" key="1">
    <citation type="submission" date="2021-02" db="EMBL/GenBank/DDBJ databases">
        <authorList>
            <consortium name="DOE Joint Genome Institute"/>
            <person name="Ahrendt S."/>
            <person name="Looney B.P."/>
            <person name="Miyauchi S."/>
            <person name="Morin E."/>
            <person name="Drula E."/>
            <person name="Courty P.E."/>
            <person name="Chicoki N."/>
            <person name="Fauchery L."/>
            <person name="Kohler A."/>
            <person name="Kuo A."/>
            <person name="Labutti K."/>
            <person name="Pangilinan J."/>
            <person name="Lipzen A."/>
            <person name="Riley R."/>
            <person name="Andreopoulos W."/>
            <person name="He G."/>
            <person name="Johnson J."/>
            <person name="Barry K.W."/>
            <person name="Grigoriev I.V."/>
            <person name="Nagy L."/>
            <person name="Hibbett D."/>
            <person name="Henrissat B."/>
            <person name="Matheny P.B."/>
            <person name="Labbe J."/>
            <person name="Martin F."/>
        </authorList>
    </citation>
    <scope>NUCLEOTIDE SEQUENCE</scope>
    <source>
        <strain evidence="1">EC-137</strain>
    </source>
</reference>
<evidence type="ECO:0000313" key="1">
    <source>
        <dbReference type="EMBL" id="KAI0036244.1"/>
    </source>
</evidence>
<comment type="caution">
    <text evidence="1">The sequence shown here is derived from an EMBL/GenBank/DDBJ whole genome shotgun (WGS) entry which is preliminary data.</text>
</comment>
<proteinExistence type="predicted"/>
<protein>
    <submittedName>
        <fullName evidence="1">Uncharacterized protein</fullName>
    </submittedName>
</protein>
<evidence type="ECO:0000313" key="2">
    <source>
        <dbReference type="Proteomes" id="UP000814128"/>
    </source>
</evidence>